<gene>
    <name evidence="2" type="ORF">H9895_12245</name>
</gene>
<feature type="transmembrane region" description="Helical" evidence="1">
    <location>
        <begin position="104"/>
        <end position="125"/>
    </location>
</feature>
<feature type="transmembrane region" description="Helical" evidence="1">
    <location>
        <begin position="285"/>
        <end position="304"/>
    </location>
</feature>
<protein>
    <submittedName>
        <fullName evidence="2">ABC transporter permease</fullName>
    </submittedName>
</protein>
<feature type="transmembrane region" description="Helical" evidence="1">
    <location>
        <begin position="25"/>
        <end position="45"/>
    </location>
</feature>
<comment type="caution">
    <text evidence="2">The sequence shown here is derived from an EMBL/GenBank/DDBJ whole genome shotgun (WGS) entry which is preliminary data.</text>
</comment>
<dbReference type="PIRSF" id="PIRSF037259">
    <property type="entry name" value="EcsB_ABC"/>
    <property type="match status" value="1"/>
</dbReference>
<feature type="transmembrane region" description="Helical" evidence="1">
    <location>
        <begin position="179"/>
        <end position="204"/>
    </location>
</feature>
<feature type="transmembrane region" description="Helical" evidence="1">
    <location>
        <begin position="378"/>
        <end position="398"/>
    </location>
</feature>
<feature type="transmembrane region" description="Helical" evidence="1">
    <location>
        <begin position="310"/>
        <end position="330"/>
    </location>
</feature>
<keyword evidence="1" id="KW-1133">Transmembrane helix</keyword>
<name>A0A9D1TLI4_9BACI</name>
<organism evidence="2 3">
    <name type="scientific">Candidatus Pseudogracilibacillus intestinigallinarum</name>
    <dbReference type="NCBI Taxonomy" id="2838742"/>
    <lineage>
        <taxon>Bacteria</taxon>
        <taxon>Bacillati</taxon>
        <taxon>Bacillota</taxon>
        <taxon>Bacilli</taxon>
        <taxon>Bacillales</taxon>
        <taxon>Bacillaceae</taxon>
        <taxon>Pseudogracilibacillus</taxon>
    </lineage>
</organism>
<dbReference type="Pfam" id="PF05975">
    <property type="entry name" value="EcsB"/>
    <property type="match status" value="1"/>
</dbReference>
<keyword evidence="1" id="KW-0812">Transmembrane</keyword>
<proteinExistence type="predicted"/>
<feature type="transmembrane region" description="Helical" evidence="1">
    <location>
        <begin position="137"/>
        <end position="159"/>
    </location>
</feature>
<accession>A0A9D1TLI4</accession>
<evidence type="ECO:0000256" key="1">
    <source>
        <dbReference type="SAM" id="Phobius"/>
    </source>
</evidence>
<dbReference type="EMBL" id="DXHX01000172">
    <property type="protein sequence ID" value="HIV75838.1"/>
    <property type="molecule type" value="Genomic_DNA"/>
</dbReference>
<feature type="transmembrane region" description="Helical" evidence="1">
    <location>
        <begin position="57"/>
        <end position="76"/>
    </location>
</feature>
<dbReference type="AlphaFoldDB" id="A0A9D1TLI4"/>
<sequence length="404" mass="48526">MFNAKELFQERFKEHMKLLNRYLRYIFNGHFMIALIFILVTVSVYYQQMIEQITDPLIPTIVMAVVFGIVVTYNPLQFFLKEPDKVFIIVKERAMTPYFKRTFLYNYFFQLYIVLFTVVAIGPLYTHIYPEKGLTQYGILIGVVLILKAVHMWMNWYMLRSHDAFFRKQDIVLRAAISIYFFYFLLASSYFTIVFIMFLSIVLLRNTLTLKKQQGLAWDVLIENDKHRLAQFYRFVSMFAEAPQITKRMKKRRLLTNMVEKQVSFSQKKTYDYLYRLTFIRSSDYLNMYIRLIVIGTLFILFIPNDVLKILFGLLFIYMAIFQMVSLYYHHQTSMWLDIYPVDQQEKRNRYIAFSSNLTIAQTILFTLVFVAMTEFQLALIMFSLGLLFNYLFHSMYIEKRINK</sequence>
<evidence type="ECO:0000313" key="2">
    <source>
        <dbReference type="EMBL" id="HIV75838.1"/>
    </source>
</evidence>
<dbReference type="InterPro" id="IPR010288">
    <property type="entry name" value="EcsB_ABC"/>
</dbReference>
<reference evidence="2" key="2">
    <citation type="submission" date="2021-04" db="EMBL/GenBank/DDBJ databases">
        <authorList>
            <person name="Gilroy R."/>
        </authorList>
    </citation>
    <scope>NUCLEOTIDE SEQUENCE</scope>
    <source>
        <strain evidence="2">CHK169-2315</strain>
    </source>
</reference>
<reference evidence="2" key="1">
    <citation type="journal article" date="2021" name="PeerJ">
        <title>Extensive microbial diversity within the chicken gut microbiome revealed by metagenomics and culture.</title>
        <authorList>
            <person name="Gilroy R."/>
            <person name="Ravi A."/>
            <person name="Getino M."/>
            <person name="Pursley I."/>
            <person name="Horton D.L."/>
            <person name="Alikhan N.F."/>
            <person name="Baker D."/>
            <person name="Gharbi K."/>
            <person name="Hall N."/>
            <person name="Watson M."/>
            <person name="Adriaenssens E.M."/>
            <person name="Foster-Nyarko E."/>
            <person name="Jarju S."/>
            <person name="Secka A."/>
            <person name="Antonio M."/>
            <person name="Oren A."/>
            <person name="Chaudhuri R.R."/>
            <person name="La Ragione R."/>
            <person name="Hildebrand F."/>
            <person name="Pallen M.J."/>
        </authorList>
    </citation>
    <scope>NUCLEOTIDE SEQUENCE</scope>
    <source>
        <strain evidence="2">CHK169-2315</strain>
    </source>
</reference>
<dbReference type="Proteomes" id="UP000823937">
    <property type="component" value="Unassembled WGS sequence"/>
</dbReference>
<dbReference type="GO" id="GO:0016020">
    <property type="term" value="C:membrane"/>
    <property type="evidence" value="ECO:0007669"/>
    <property type="project" value="InterPro"/>
</dbReference>
<keyword evidence="1" id="KW-0472">Membrane</keyword>
<feature type="transmembrane region" description="Helical" evidence="1">
    <location>
        <begin position="351"/>
        <end position="372"/>
    </location>
</feature>
<evidence type="ECO:0000313" key="3">
    <source>
        <dbReference type="Proteomes" id="UP000823937"/>
    </source>
</evidence>